<evidence type="ECO:0000259" key="2">
    <source>
        <dbReference type="Pfam" id="PF01569"/>
    </source>
</evidence>
<keyword evidence="1" id="KW-0472">Membrane</keyword>
<feature type="transmembrane region" description="Helical" evidence="1">
    <location>
        <begin position="25"/>
        <end position="46"/>
    </location>
</feature>
<protein>
    <submittedName>
        <fullName evidence="3">Putative membrane protein</fullName>
    </submittedName>
</protein>
<dbReference type="AlphaFoldDB" id="B1VG29"/>
<feature type="transmembrane region" description="Helical" evidence="1">
    <location>
        <begin position="180"/>
        <end position="204"/>
    </location>
</feature>
<keyword evidence="1" id="KW-0812">Transmembrane</keyword>
<reference evidence="3 4" key="1">
    <citation type="journal article" date="2008" name="J. Biotechnol.">
        <title>The lifestyle of Corynebacterium urealyticum derived from its complete genome sequence established by pyrosequencing.</title>
        <authorList>
            <person name="Tauch A."/>
            <person name="Trost E."/>
            <person name="Tilker A."/>
            <person name="Ludewig U."/>
            <person name="Schneiker S."/>
            <person name="Goesmann A."/>
            <person name="Arnold W."/>
            <person name="Bekel T."/>
            <person name="Brinkrolf K."/>
            <person name="Brune I."/>
            <person name="Goetker S."/>
            <person name="Kalinowski J."/>
            <person name="Kamp P.-B."/>
            <person name="Lobo F.P."/>
            <person name="Viehoever P."/>
            <person name="Weisshaar B."/>
            <person name="Soriano F."/>
            <person name="Droege M."/>
            <person name="Puehler A."/>
        </authorList>
    </citation>
    <scope>NUCLEOTIDE SEQUENCE [LARGE SCALE GENOMIC DNA]</scope>
    <source>
        <strain evidence="4">ATCC 43042 / DSM 7109</strain>
    </source>
</reference>
<feature type="transmembrane region" description="Helical" evidence="1">
    <location>
        <begin position="73"/>
        <end position="98"/>
    </location>
</feature>
<dbReference type="SUPFAM" id="SSF48317">
    <property type="entry name" value="Acid phosphatase/Vanadium-dependent haloperoxidase"/>
    <property type="match status" value="1"/>
</dbReference>
<gene>
    <name evidence="3" type="ordered locus">cu0758</name>
</gene>
<dbReference type="STRING" id="504474.cu0758"/>
<feature type="transmembrane region" description="Helical" evidence="1">
    <location>
        <begin position="105"/>
        <end position="126"/>
    </location>
</feature>
<dbReference type="Proteomes" id="UP000001727">
    <property type="component" value="Chromosome"/>
</dbReference>
<dbReference type="eggNOG" id="COG0671">
    <property type="taxonomic scope" value="Bacteria"/>
</dbReference>
<keyword evidence="4" id="KW-1185">Reference proteome</keyword>
<dbReference type="Pfam" id="PF01569">
    <property type="entry name" value="PAP2"/>
    <property type="match status" value="1"/>
</dbReference>
<keyword evidence="1" id="KW-1133">Transmembrane helix</keyword>
<proteinExistence type="predicted"/>
<feature type="transmembrane region" description="Helical" evidence="1">
    <location>
        <begin position="146"/>
        <end position="168"/>
    </location>
</feature>
<dbReference type="KEGG" id="cur:cu0758"/>
<accession>B1VG29</accession>
<evidence type="ECO:0000256" key="1">
    <source>
        <dbReference type="SAM" id="Phobius"/>
    </source>
</evidence>
<evidence type="ECO:0000313" key="4">
    <source>
        <dbReference type="Proteomes" id="UP000001727"/>
    </source>
</evidence>
<sequence>MNASAPTAHSDPQLPPRQICPPPGLGPVTALAAAGMVLIAVMGWLLHDSTFDLAATQVANRTFTGTTRQFFDALYAALLGRNLPIVLIVGLVVIGLISRRILRPLIAALTIASTWALVFIPKALVGRPRPDWDFLAHPPHSLPSDMSFPSGHTTFIAVMVAVSLIATYRGLDPSLSRSAVGWKGLSIVAAVGCAAIALIVATVMARGVHFASDAAGAIIFSFTLAPLVWVLWENLAFRLLFRGFSGPRGGESPVA</sequence>
<evidence type="ECO:0000313" key="3">
    <source>
        <dbReference type="EMBL" id="CAQ04718.1"/>
    </source>
</evidence>
<dbReference type="Gene3D" id="1.20.144.10">
    <property type="entry name" value="Phosphatidic acid phosphatase type 2/haloperoxidase"/>
    <property type="match status" value="1"/>
</dbReference>
<feature type="transmembrane region" description="Helical" evidence="1">
    <location>
        <begin position="210"/>
        <end position="232"/>
    </location>
</feature>
<dbReference type="InterPro" id="IPR000326">
    <property type="entry name" value="PAP2/HPO"/>
</dbReference>
<organism evidence="3 4">
    <name type="scientific">Corynebacterium urealyticum (strain ATCC 43042 / DSM 7109)</name>
    <dbReference type="NCBI Taxonomy" id="504474"/>
    <lineage>
        <taxon>Bacteria</taxon>
        <taxon>Bacillati</taxon>
        <taxon>Actinomycetota</taxon>
        <taxon>Actinomycetes</taxon>
        <taxon>Mycobacteriales</taxon>
        <taxon>Corynebacteriaceae</taxon>
        <taxon>Corynebacterium</taxon>
    </lineage>
</organism>
<dbReference type="HOGENOM" id="CLU_072275_0_0_11"/>
<dbReference type="InterPro" id="IPR036938">
    <property type="entry name" value="PAP2/HPO_sf"/>
</dbReference>
<dbReference type="EMBL" id="AM942444">
    <property type="protein sequence ID" value="CAQ04718.1"/>
    <property type="molecule type" value="Genomic_DNA"/>
</dbReference>
<feature type="domain" description="Phosphatidic acid phosphatase type 2/haloperoxidase" evidence="2">
    <location>
        <begin position="105"/>
        <end position="233"/>
    </location>
</feature>
<name>B1VG29_CORU7</name>